<organism evidence="2 3">
    <name type="scientific">Kipferlia bialata</name>
    <dbReference type="NCBI Taxonomy" id="797122"/>
    <lineage>
        <taxon>Eukaryota</taxon>
        <taxon>Metamonada</taxon>
        <taxon>Carpediemonas-like organisms</taxon>
        <taxon>Kipferlia</taxon>
    </lineage>
</organism>
<dbReference type="EMBL" id="BDIP01003083">
    <property type="protein sequence ID" value="GIQ87246.1"/>
    <property type="molecule type" value="Genomic_DNA"/>
</dbReference>
<accession>A0A9K3D3B5</accession>
<feature type="compositionally biased region" description="Basic and acidic residues" evidence="1">
    <location>
        <begin position="77"/>
        <end position="88"/>
    </location>
</feature>
<keyword evidence="3" id="KW-1185">Reference proteome</keyword>
<evidence type="ECO:0000313" key="3">
    <source>
        <dbReference type="Proteomes" id="UP000265618"/>
    </source>
</evidence>
<proteinExistence type="predicted"/>
<gene>
    <name evidence="2" type="ORF">KIPB_009245</name>
</gene>
<evidence type="ECO:0000313" key="2">
    <source>
        <dbReference type="EMBL" id="GIQ87246.1"/>
    </source>
</evidence>
<dbReference type="AlphaFoldDB" id="A0A9K3D3B5"/>
<protein>
    <submittedName>
        <fullName evidence="2">Uncharacterized protein</fullName>
    </submittedName>
</protein>
<dbReference type="Proteomes" id="UP000265618">
    <property type="component" value="Unassembled WGS sequence"/>
</dbReference>
<comment type="caution">
    <text evidence="2">The sequence shown here is derived from an EMBL/GenBank/DDBJ whole genome shotgun (WGS) entry which is preliminary data.</text>
</comment>
<name>A0A9K3D3B5_9EUKA</name>
<feature type="non-terminal residue" evidence="2">
    <location>
        <position position="1"/>
    </location>
</feature>
<feature type="region of interest" description="Disordered" evidence="1">
    <location>
        <begin position="77"/>
        <end position="112"/>
    </location>
</feature>
<sequence>MGPEGDLLDILAKLQSNPTICKALNVESSSVLGILEAVRRRTLFDPVPEAPAKPILPTTTPCVEKVAEVERLVERVGEGERVAERDATETALPPPPANEASAVAQQRWPRDK</sequence>
<reference evidence="2 3" key="1">
    <citation type="journal article" date="2018" name="PLoS ONE">
        <title>The draft genome of Kipferlia bialata reveals reductive genome evolution in fornicate parasites.</title>
        <authorList>
            <person name="Tanifuji G."/>
            <person name="Takabayashi S."/>
            <person name="Kume K."/>
            <person name="Takagi M."/>
            <person name="Nakayama T."/>
            <person name="Kamikawa R."/>
            <person name="Inagaki Y."/>
            <person name="Hashimoto T."/>
        </authorList>
    </citation>
    <scope>NUCLEOTIDE SEQUENCE [LARGE SCALE GENOMIC DNA]</scope>
    <source>
        <strain evidence="2">NY0173</strain>
    </source>
</reference>
<evidence type="ECO:0000256" key="1">
    <source>
        <dbReference type="SAM" id="MobiDB-lite"/>
    </source>
</evidence>